<dbReference type="Pfam" id="PF21114">
    <property type="entry name" value="DDR1-2_DS-like"/>
    <property type="match status" value="1"/>
</dbReference>
<evidence type="ECO:0000313" key="14">
    <source>
        <dbReference type="EMBL" id="GFO49410.1"/>
    </source>
</evidence>
<dbReference type="InterPro" id="IPR000421">
    <property type="entry name" value="FA58C"/>
</dbReference>
<feature type="compositionally biased region" description="Polar residues" evidence="11">
    <location>
        <begin position="112"/>
        <end position="126"/>
    </location>
</feature>
<keyword evidence="6" id="KW-0067">ATP-binding</keyword>
<evidence type="ECO:0000256" key="12">
    <source>
        <dbReference type="SAM" id="Phobius"/>
    </source>
</evidence>
<dbReference type="InterPro" id="IPR048525">
    <property type="entry name" value="DDR1-2_DS-like"/>
</dbReference>
<dbReference type="PANTHER" id="PTHR24543">
    <property type="entry name" value="MULTICOPPER OXIDASE-RELATED"/>
    <property type="match status" value="1"/>
</dbReference>
<evidence type="ECO:0000256" key="8">
    <source>
        <dbReference type="ARBA" id="ARBA00023136"/>
    </source>
</evidence>
<evidence type="ECO:0000259" key="13">
    <source>
        <dbReference type="PROSITE" id="PS50022"/>
    </source>
</evidence>
<feature type="region of interest" description="Disordered" evidence="11">
    <location>
        <begin position="112"/>
        <end position="144"/>
    </location>
</feature>
<keyword evidence="8 12" id="KW-0472">Membrane</keyword>
<gene>
    <name evidence="14" type="ORF">PoB_007591500</name>
</gene>
<dbReference type="SUPFAM" id="SSF49785">
    <property type="entry name" value="Galactose-binding domain-like"/>
    <property type="match status" value="1"/>
</dbReference>
<dbReference type="GO" id="GO:0005886">
    <property type="term" value="C:plasma membrane"/>
    <property type="evidence" value="ECO:0007669"/>
    <property type="project" value="UniProtKB-SubCell"/>
</dbReference>
<dbReference type="AlphaFoldDB" id="A0AAV4DZC3"/>
<dbReference type="PROSITE" id="PS50022">
    <property type="entry name" value="FA58C_3"/>
    <property type="match status" value="1"/>
</dbReference>
<keyword evidence="2" id="KW-1003">Cell membrane</keyword>
<dbReference type="GO" id="GO:0005524">
    <property type="term" value="F:ATP binding"/>
    <property type="evidence" value="ECO:0007669"/>
    <property type="project" value="UniProtKB-KW"/>
</dbReference>
<dbReference type="Gene3D" id="2.60.120.260">
    <property type="entry name" value="Galactose-binding domain-like"/>
    <property type="match status" value="1"/>
</dbReference>
<proteinExistence type="predicted"/>
<comment type="caution">
    <text evidence="14">The sequence shown here is derived from an EMBL/GenBank/DDBJ whole genome shotgun (WGS) entry which is preliminary data.</text>
</comment>
<keyword evidence="7 12" id="KW-1133">Transmembrane helix</keyword>
<keyword evidence="3 12" id="KW-0812">Transmembrane</keyword>
<evidence type="ECO:0000313" key="15">
    <source>
        <dbReference type="Proteomes" id="UP000735302"/>
    </source>
</evidence>
<feature type="transmembrane region" description="Helical" evidence="12">
    <location>
        <begin position="385"/>
        <end position="408"/>
    </location>
</feature>
<dbReference type="PANTHER" id="PTHR24543:SF291">
    <property type="entry name" value="SMOKE ALARM, ISOFORM D"/>
    <property type="match status" value="1"/>
</dbReference>
<dbReference type="Gene3D" id="2.60.120.1190">
    <property type="match status" value="1"/>
</dbReference>
<feature type="compositionally biased region" description="Basic and acidic residues" evidence="11">
    <location>
        <begin position="337"/>
        <end position="347"/>
    </location>
</feature>
<feature type="region of interest" description="Disordered" evidence="11">
    <location>
        <begin position="417"/>
        <end position="436"/>
    </location>
</feature>
<organism evidence="14 15">
    <name type="scientific">Plakobranchus ocellatus</name>
    <dbReference type="NCBI Taxonomy" id="259542"/>
    <lineage>
        <taxon>Eukaryota</taxon>
        <taxon>Metazoa</taxon>
        <taxon>Spiralia</taxon>
        <taxon>Lophotrochozoa</taxon>
        <taxon>Mollusca</taxon>
        <taxon>Gastropoda</taxon>
        <taxon>Heterobranchia</taxon>
        <taxon>Euthyneura</taxon>
        <taxon>Panpulmonata</taxon>
        <taxon>Sacoglossa</taxon>
        <taxon>Placobranchoidea</taxon>
        <taxon>Plakobranchidae</taxon>
        <taxon>Plakobranchus</taxon>
    </lineage>
</organism>
<name>A0AAV4DZC3_9GAST</name>
<reference evidence="14 15" key="1">
    <citation type="journal article" date="2021" name="Elife">
        <title>Chloroplast acquisition without the gene transfer in kleptoplastic sea slugs, Plakobranchus ocellatus.</title>
        <authorList>
            <person name="Maeda T."/>
            <person name="Takahashi S."/>
            <person name="Yoshida T."/>
            <person name="Shimamura S."/>
            <person name="Takaki Y."/>
            <person name="Nagai Y."/>
            <person name="Toyoda A."/>
            <person name="Suzuki Y."/>
            <person name="Arimoto A."/>
            <person name="Ishii H."/>
            <person name="Satoh N."/>
            <person name="Nishiyama T."/>
            <person name="Hasebe M."/>
            <person name="Maruyama T."/>
            <person name="Minagawa J."/>
            <person name="Obokata J."/>
            <person name="Shigenobu S."/>
        </authorList>
    </citation>
    <scope>NUCLEOTIDE SEQUENCE [LARGE SCALE GENOMIC DNA]</scope>
</reference>
<keyword evidence="10" id="KW-0325">Glycoprotein</keyword>
<keyword evidence="5" id="KW-0547">Nucleotide-binding</keyword>
<dbReference type="EMBL" id="BLXT01008489">
    <property type="protein sequence ID" value="GFO49410.1"/>
    <property type="molecule type" value="Genomic_DNA"/>
</dbReference>
<keyword evidence="15" id="KW-1185">Reference proteome</keyword>
<feature type="compositionally biased region" description="Pro residues" evidence="11">
    <location>
        <begin position="304"/>
        <end position="315"/>
    </location>
</feature>
<sequence length="530" mass="59662">MEFVTHYSLEYQRDEEEKWRRHRGVYGDEIFTGNRDVYTADVREVDPPIIAKKIRFIPYSELPRTVCMRVEMYGCVWEDELLSYSMPQGHRRGSDLDLSDWTFDGYIETNKTTITNRRPSSATSPNGRGIALRPPKQGKSRDDKDRYENEYLRDGLGQLTDGQIGETNFRLVKEKRNFKGYEWVGWKNDSMGGKPLTIYFKFDSVRNFSHMLLHVNNHFNKDVHIFRRADIFYSIGGKYYQSEPTRVDFQPDEVFEDARMVTLKMEHKIGKFLKINFFFQARWIMISELSFVSDKAVGNFVEETPPPTTLAPPNKPKSTRKSNVFDTNNNGRTGGSKPDREFTKADNFDAGETEGSSDKTGYTNDDNDKDTLVTPKKEENDGNDYISIIIGVLAALVFLLFAVVLIFFCRHKRRKNNNNGRGSSSVSSTSSANGRVLKPVGNNHVAINLNDIRSSNNGKVSNGNMYNSIATDEADSDRDASAGGCCNGGGSAGSVSGSGSGKYGCKPAYVQPKDTIQGRQITSCIACLLI</sequence>
<evidence type="ECO:0000256" key="7">
    <source>
        <dbReference type="ARBA" id="ARBA00022989"/>
    </source>
</evidence>
<dbReference type="InterPro" id="IPR008979">
    <property type="entry name" value="Galactose-bd-like_sf"/>
</dbReference>
<evidence type="ECO:0000256" key="5">
    <source>
        <dbReference type="ARBA" id="ARBA00022741"/>
    </source>
</evidence>
<evidence type="ECO:0000256" key="11">
    <source>
        <dbReference type="SAM" id="MobiDB-lite"/>
    </source>
</evidence>
<feature type="compositionally biased region" description="Basic and acidic residues" evidence="11">
    <location>
        <begin position="369"/>
        <end position="378"/>
    </location>
</feature>
<protein>
    <submittedName>
        <fullName evidence="14">Discoidin domain-containing receptor 2</fullName>
    </submittedName>
</protein>
<evidence type="ECO:0000256" key="3">
    <source>
        <dbReference type="ARBA" id="ARBA00022692"/>
    </source>
</evidence>
<evidence type="ECO:0000256" key="6">
    <source>
        <dbReference type="ARBA" id="ARBA00022840"/>
    </source>
</evidence>
<feature type="compositionally biased region" description="Low complexity" evidence="11">
    <location>
        <begin position="417"/>
        <end position="435"/>
    </location>
</feature>
<keyword evidence="4" id="KW-0732">Signal</keyword>
<keyword evidence="14" id="KW-0675">Receptor</keyword>
<feature type="compositionally biased region" description="Polar residues" evidence="11">
    <location>
        <begin position="321"/>
        <end position="331"/>
    </location>
</feature>
<evidence type="ECO:0000256" key="2">
    <source>
        <dbReference type="ARBA" id="ARBA00022475"/>
    </source>
</evidence>
<evidence type="ECO:0000256" key="1">
    <source>
        <dbReference type="ARBA" id="ARBA00004251"/>
    </source>
</evidence>
<evidence type="ECO:0000256" key="9">
    <source>
        <dbReference type="ARBA" id="ARBA00023157"/>
    </source>
</evidence>
<comment type="subcellular location">
    <subcellularLocation>
        <location evidence="1">Cell membrane</location>
        <topology evidence="1">Single-pass type I membrane protein</topology>
    </subcellularLocation>
</comment>
<keyword evidence="9" id="KW-1015">Disulfide bond</keyword>
<feature type="region of interest" description="Disordered" evidence="11">
    <location>
        <begin position="303"/>
        <end position="378"/>
    </location>
</feature>
<evidence type="ECO:0000256" key="10">
    <source>
        <dbReference type="ARBA" id="ARBA00023180"/>
    </source>
</evidence>
<evidence type="ECO:0000256" key="4">
    <source>
        <dbReference type="ARBA" id="ARBA00022729"/>
    </source>
</evidence>
<dbReference type="Proteomes" id="UP000735302">
    <property type="component" value="Unassembled WGS sequence"/>
</dbReference>
<feature type="domain" description="F5/8 type C" evidence="13">
    <location>
        <begin position="1"/>
        <end position="75"/>
    </location>
</feature>
<accession>A0AAV4DZC3</accession>